<keyword evidence="2" id="KW-1185">Reference proteome</keyword>
<organism evidence="1 2">
    <name type="scientific">Prescottella agglutinans</name>
    <dbReference type="NCBI Taxonomy" id="1644129"/>
    <lineage>
        <taxon>Bacteria</taxon>
        <taxon>Bacillati</taxon>
        <taxon>Actinomycetota</taxon>
        <taxon>Actinomycetes</taxon>
        <taxon>Mycobacteriales</taxon>
        <taxon>Nocardiaceae</taxon>
        <taxon>Prescottella</taxon>
    </lineage>
</organism>
<proteinExistence type="predicted"/>
<dbReference type="RefSeq" id="WP_280763333.1">
    <property type="nucleotide sequence ID" value="NZ_JARXVC010000018.1"/>
</dbReference>
<reference evidence="1 2" key="1">
    <citation type="submission" date="2023-04" db="EMBL/GenBank/DDBJ databases">
        <title>Forest soil microbial communities from Buena Vista Peninsula, Colon Province, Panama.</title>
        <authorList>
            <person name="Bouskill N."/>
        </authorList>
    </citation>
    <scope>NUCLEOTIDE SEQUENCE [LARGE SCALE GENOMIC DNA]</scope>
    <source>
        <strain evidence="1 2">CFH S0262</strain>
    </source>
</reference>
<accession>A0ABT6MID0</accession>
<name>A0ABT6MID0_9NOCA</name>
<protein>
    <submittedName>
        <fullName evidence="1">Transposase</fullName>
    </submittedName>
</protein>
<evidence type="ECO:0000313" key="2">
    <source>
        <dbReference type="Proteomes" id="UP001160334"/>
    </source>
</evidence>
<comment type="caution">
    <text evidence="1">The sequence shown here is derived from an EMBL/GenBank/DDBJ whole genome shotgun (WGS) entry which is preliminary data.</text>
</comment>
<evidence type="ECO:0000313" key="1">
    <source>
        <dbReference type="EMBL" id="MDH6284086.1"/>
    </source>
</evidence>
<dbReference type="EMBL" id="JARXVC010000018">
    <property type="protein sequence ID" value="MDH6284086.1"/>
    <property type="molecule type" value="Genomic_DNA"/>
</dbReference>
<sequence length="113" mass="12054">MLQLPPVQAVTLARGLTGAGRRRHTEAVAPDRIWAIENTSGLGHHLTQWLIARGDAVVDIPSTAPARVRELSRGGRRTNDHIDAAAPCVAVSQDNFRPIAPASHTDLLAVVEG</sequence>
<gene>
    <name evidence="1" type="ORF">M2280_005338</name>
</gene>
<dbReference type="Proteomes" id="UP001160334">
    <property type="component" value="Unassembled WGS sequence"/>
</dbReference>